<dbReference type="PANTHER" id="PTHR43539:SF68">
    <property type="entry name" value="FLAVIN-BINDING MONOOXYGENASE-LIKE PROTEIN (AFU_ORTHOLOGUE AFUA_4G09220)"/>
    <property type="match status" value="1"/>
</dbReference>
<comment type="caution">
    <text evidence="2">The sequence shown here is derived from an EMBL/GenBank/DDBJ whole genome shotgun (WGS) entry which is preliminary data.</text>
</comment>
<dbReference type="Proteomes" id="UP000297716">
    <property type="component" value="Unassembled WGS sequence"/>
</dbReference>
<dbReference type="InterPro" id="IPR036188">
    <property type="entry name" value="FAD/NAD-bd_sf"/>
</dbReference>
<dbReference type="SUPFAM" id="SSF51905">
    <property type="entry name" value="FAD/NAD(P)-binding domain"/>
    <property type="match status" value="1"/>
</dbReference>
<dbReference type="GO" id="GO:0050660">
    <property type="term" value="F:flavin adenine dinucleotide binding"/>
    <property type="evidence" value="ECO:0007669"/>
    <property type="project" value="TreeGrafter"/>
</dbReference>
<evidence type="ECO:0000313" key="3">
    <source>
        <dbReference type="Proteomes" id="UP000297716"/>
    </source>
</evidence>
<dbReference type="GO" id="GO:0004497">
    <property type="term" value="F:monooxygenase activity"/>
    <property type="evidence" value="ECO:0007669"/>
    <property type="project" value="TreeGrafter"/>
</dbReference>
<dbReference type="PANTHER" id="PTHR43539">
    <property type="entry name" value="FLAVIN-BINDING MONOOXYGENASE-LIKE PROTEIN (AFU_ORTHOLOGUE AFUA_4G09220)"/>
    <property type="match status" value="1"/>
</dbReference>
<dbReference type="PRINTS" id="PR00411">
    <property type="entry name" value="PNDRDTASEI"/>
</dbReference>
<gene>
    <name evidence="2" type="ORF">E0Z10_g10070</name>
</gene>
<dbReference type="EMBL" id="SKBN01000360">
    <property type="protein sequence ID" value="TGJ78701.1"/>
    <property type="molecule type" value="Genomic_DNA"/>
</dbReference>
<keyword evidence="3" id="KW-1185">Reference proteome</keyword>
<dbReference type="SUPFAM" id="SSF54427">
    <property type="entry name" value="NTF2-like"/>
    <property type="match status" value="1"/>
</dbReference>
<evidence type="ECO:0000256" key="1">
    <source>
        <dbReference type="ARBA" id="ARBA00023002"/>
    </source>
</evidence>
<name>A0A4Z0YHF5_9PEZI</name>
<keyword evidence="1" id="KW-0560">Oxidoreductase</keyword>
<dbReference type="Pfam" id="PF13738">
    <property type="entry name" value="Pyr_redox_3"/>
    <property type="match status" value="1"/>
</dbReference>
<dbReference type="STRING" id="37992.A0A4Z0YHF5"/>
<sequence>MAATVADRVPSNERVVPGSINIPIAQWPTTGNVDEQAIDALTIASEAIDSFNQSLQKKDYKAIADLFVDDGYWRDYLSLTWDLRTVKGKESIIKLLQDGHQLVSVGIDHSTSSHGPQVANLRHDGSVRGIQFFTIVTTQFGSGQGVVWLIQESGKWKIWLCFTSLTELKDHEEAVGSRRAHGVLHGAQAGRKNWLERRQAESNFEDSEPDVLIIGAGQAGLSVHARLKMLNVPTLTIDQTDEVGDVWRNRYHQLMLNGPTWYNHMPYMNFPEFWPIFTPKDKLADFLKSYAEMLELNVWTRTELHSSSWDDEKKQWTVVLRRKNSDGSTETRTLHPKHIIQATGNWGKTRFPEFKGIEHFKGDVLCHSSEFRGARKNTKGRKAVVVGSSNSALDIAQDYYENGYDVTIIQRSSTIIMSSKSVLGLLLGTRYYEGGPPVEHADLLSWSIPQEVSKAMHADITALQEANDREILDGLNKAGFKTNRGPMDCGLWYSYLQRGGGHYIDIGTCQLIIDGKVKVKHGHGVDEILPNGVRLDDGMELEADEIICATGYENMRTTTEAIFGAEVGSKVGNVWGLNEEGEIKVMWRRSGYPGLWLHGGDLAMCRYFSRIVALQIKAQLEGLSS</sequence>
<dbReference type="OrthoDB" id="74360at2759"/>
<reference evidence="2 3" key="1">
    <citation type="submission" date="2019-03" db="EMBL/GenBank/DDBJ databases">
        <title>Draft genome sequence of Xylaria hypoxylon DSM 108379, a ubiquitous saprotrophic-parasitic fungi on hardwood.</title>
        <authorList>
            <person name="Buettner E."/>
            <person name="Leonhardt S."/>
            <person name="Gebauer A.M."/>
            <person name="Liers C."/>
            <person name="Hofrichter M."/>
            <person name="Kellner H."/>
        </authorList>
    </citation>
    <scope>NUCLEOTIDE SEQUENCE [LARGE SCALE GENOMIC DNA]</scope>
    <source>
        <strain evidence="2 3">DSM 108379</strain>
    </source>
</reference>
<organism evidence="2 3">
    <name type="scientific">Xylaria hypoxylon</name>
    <dbReference type="NCBI Taxonomy" id="37992"/>
    <lineage>
        <taxon>Eukaryota</taxon>
        <taxon>Fungi</taxon>
        <taxon>Dikarya</taxon>
        <taxon>Ascomycota</taxon>
        <taxon>Pezizomycotina</taxon>
        <taxon>Sordariomycetes</taxon>
        <taxon>Xylariomycetidae</taxon>
        <taxon>Xylariales</taxon>
        <taxon>Xylariaceae</taxon>
        <taxon>Xylaria</taxon>
    </lineage>
</organism>
<dbReference type="InterPro" id="IPR050982">
    <property type="entry name" value="Auxin_biosynth/cation_transpt"/>
</dbReference>
<protein>
    <submittedName>
        <fullName evidence="2">Uncharacterized protein</fullName>
    </submittedName>
</protein>
<dbReference type="Gene3D" id="3.50.50.60">
    <property type="entry name" value="FAD/NAD(P)-binding domain"/>
    <property type="match status" value="1"/>
</dbReference>
<accession>A0A4Z0YHF5</accession>
<proteinExistence type="predicted"/>
<evidence type="ECO:0000313" key="2">
    <source>
        <dbReference type="EMBL" id="TGJ78701.1"/>
    </source>
</evidence>
<dbReference type="AlphaFoldDB" id="A0A4Z0YHF5"/>
<dbReference type="InterPro" id="IPR032710">
    <property type="entry name" value="NTF2-like_dom_sf"/>
</dbReference>